<dbReference type="PRINTS" id="PR00992">
    <property type="entry name" value="ALARACEMASE"/>
</dbReference>
<dbReference type="GO" id="GO:0009252">
    <property type="term" value="P:peptidoglycan biosynthetic process"/>
    <property type="evidence" value="ECO:0007669"/>
    <property type="project" value="TreeGrafter"/>
</dbReference>
<keyword evidence="2 4" id="KW-0663">Pyridoxal phosphate</keyword>
<dbReference type="NCBIfam" id="TIGR00492">
    <property type="entry name" value="alr"/>
    <property type="match status" value="1"/>
</dbReference>
<evidence type="ECO:0000256" key="2">
    <source>
        <dbReference type="ARBA" id="ARBA00022898"/>
    </source>
</evidence>
<evidence type="ECO:0000256" key="1">
    <source>
        <dbReference type="ARBA" id="ARBA00001933"/>
    </source>
</evidence>
<dbReference type="Gene3D" id="2.40.37.10">
    <property type="entry name" value="Lyase, Ornithine Decarboxylase, Chain A, domain 1"/>
    <property type="match status" value="1"/>
</dbReference>
<dbReference type="SUPFAM" id="SSF50621">
    <property type="entry name" value="Alanine racemase C-terminal domain-like"/>
    <property type="match status" value="1"/>
</dbReference>
<dbReference type="SMART" id="SM01005">
    <property type="entry name" value="Ala_racemase_C"/>
    <property type="match status" value="1"/>
</dbReference>
<feature type="modified residue" description="N6-(pyridoxal phosphate)lysine" evidence="4 5">
    <location>
        <position position="37"/>
    </location>
</feature>
<evidence type="ECO:0000313" key="9">
    <source>
        <dbReference type="Proteomes" id="UP000242705"/>
    </source>
</evidence>
<feature type="binding site" evidence="4 6">
    <location>
        <position position="135"/>
    </location>
    <ligand>
        <name>substrate</name>
    </ligand>
</feature>
<dbReference type="EC" id="5.1.1.1" evidence="4"/>
<dbReference type="Pfam" id="PF01168">
    <property type="entry name" value="Ala_racemase_N"/>
    <property type="match status" value="1"/>
</dbReference>
<dbReference type="Gene3D" id="3.20.20.10">
    <property type="entry name" value="Alanine racemase"/>
    <property type="match status" value="1"/>
</dbReference>
<dbReference type="InterPro" id="IPR009006">
    <property type="entry name" value="Ala_racemase/Decarboxylase_C"/>
</dbReference>
<evidence type="ECO:0000256" key="5">
    <source>
        <dbReference type="PIRSR" id="PIRSR600821-50"/>
    </source>
</evidence>
<dbReference type="CDD" id="cd00430">
    <property type="entry name" value="PLPDE_III_AR"/>
    <property type="match status" value="1"/>
</dbReference>
<evidence type="ECO:0000256" key="6">
    <source>
        <dbReference type="PIRSR" id="PIRSR600821-52"/>
    </source>
</evidence>
<dbReference type="InterPro" id="IPR000821">
    <property type="entry name" value="Ala_racemase"/>
</dbReference>
<dbReference type="HAMAP" id="MF_01201">
    <property type="entry name" value="Ala_racemase"/>
    <property type="match status" value="1"/>
</dbReference>
<dbReference type="GO" id="GO:0030632">
    <property type="term" value="P:D-alanine biosynthetic process"/>
    <property type="evidence" value="ECO:0007669"/>
    <property type="project" value="UniProtKB-UniRule"/>
</dbReference>
<dbReference type="UniPathway" id="UPA00042">
    <property type="reaction ID" value="UER00497"/>
</dbReference>
<dbReference type="Proteomes" id="UP000242705">
    <property type="component" value="Unassembled WGS sequence"/>
</dbReference>
<feature type="active site" description="Proton acceptor; specific for L-alanine" evidence="4">
    <location>
        <position position="262"/>
    </location>
</feature>
<feature type="domain" description="Alanine racemase C-terminal" evidence="7">
    <location>
        <begin position="241"/>
        <end position="369"/>
    </location>
</feature>
<comment type="cofactor">
    <cofactor evidence="1 4 5">
        <name>pyridoxal 5'-phosphate</name>
        <dbReference type="ChEBI" id="CHEBI:597326"/>
    </cofactor>
</comment>
<evidence type="ECO:0000256" key="4">
    <source>
        <dbReference type="HAMAP-Rule" id="MF_01201"/>
    </source>
</evidence>
<feature type="binding site" evidence="4 6">
    <location>
        <position position="310"/>
    </location>
    <ligand>
        <name>substrate</name>
    </ligand>
</feature>
<protein>
    <recommendedName>
        <fullName evidence="4">Alanine racemase</fullName>
        <ecNumber evidence="4">5.1.1.1</ecNumber>
    </recommendedName>
</protein>
<dbReference type="AlphaFoldDB" id="A0A2T2X107"/>
<dbReference type="InterPro" id="IPR020622">
    <property type="entry name" value="Ala_racemase_pyridoxalP-BS"/>
</dbReference>
<evidence type="ECO:0000313" key="8">
    <source>
        <dbReference type="EMBL" id="PSR28180.1"/>
    </source>
</evidence>
<dbReference type="SUPFAM" id="SSF51419">
    <property type="entry name" value="PLP-binding barrel"/>
    <property type="match status" value="1"/>
</dbReference>
<proteinExistence type="inferred from homology"/>
<evidence type="ECO:0000256" key="3">
    <source>
        <dbReference type="ARBA" id="ARBA00023235"/>
    </source>
</evidence>
<sequence>MLMRPTVATIHLDRLRKNVQWIRAQLNPHVKMMAVVKADAYGHGAHQVAEAALEAGAEFLGVALVEEGMALRRQGIRAPILVLGQVPMNQVAEAIAYDLDMVVFDPLTFDQAVQAGQFLHKPVKIHLKVDTGMGRIGLWPDHFDRVWIERLRNPAIIFQGLMTHFANADAREERGTKEQVQRFLDVIEMCRENGLEPPFVHAANSAAALKMPGTQFNLVRIGIAMYGLEAYAPMPTDLKPVLELTSQVVFIKTVDEGFAVGYGSTYITEKPMKIVTVPVGYADGYRRGLSNRAQVLIRGRRYPVIGRISMDQLTVGMGIDDPVAIGDPVVLIGEQGGESISADDLARLLDTIGYEIVSGLSPRIPRVYGN</sequence>
<dbReference type="InterPro" id="IPR029066">
    <property type="entry name" value="PLP-binding_barrel"/>
</dbReference>
<dbReference type="InterPro" id="IPR011079">
    <property type="entry name" value="Ala_racemase_C"/>
</dbReference>
<comment type="caution">
    <text evidence="8">The sequence shown here is derived from an EMBL/GenBank/DDBJ whole genome shotgun (WGS) entry which is preliminary data.</text>
</comment>
<dbReference type="GO" id="GO:0030170">
    <property type="term" value="F:pyridoxal phosphate binding"/>
    <property type="evidence" value="ECO:0007669"/>
    <property type="project" value="UniProtKB-UniRule"/>
</dbReference>
<comment type="pathway">
    <text evidence="4">Amino-acid biosynthesis; D-alanine biosynthesis; D-alanine from L-alanine: step 1/1.</text>
</comment>
<reference evidence="8 9" key="1">
    <citation type="journal article" date="2014" name="BMC Genomics">
        <title>Comparison of environmental and isolate Sulfobacillus genomes reveals diverse carbon, sulfur, nitrogen, and hydrogen metabolisms.</title>
        <authorList>
            <person name="Justice N.B."/>
            <person name="Norman A."/>
            <person name="Brown C.T."/>
            <person name="Singh A."/>
            <person name="Thomas B.C."/>
            <person name="Banfield J.F."/>
        </authorList>
    </citation>
    <scope>NUCLEOTIDE SEQUENCE [LARGE SCALE GENOMIC DNA]</scope>
    <source>
        <strain evidence="8">AMDSBA5</strain>
    </source>
</reference>
<feature type="active site" description="Proton acceptor; specific for D-alanine" evidence="4">
    <location>
        <position position="37"/>
    </location>
</feature>
<name>A0A2T2X107_SULTH</name>
<dbReference type="GO" id="GO:0008784">
    <property type="term" value="F:alanine racemase activity"/>
    <property type="evidence" value="ECO:0007669"/>
    <property type="project" value="UniProtKB-UniRule"/>
</dbReference>
<gene>
    <name evidence="8" type="primary">alr</name>
    <name evidence="8" type="ORF">C7B47_05600</name>
</gene>
<dbReference type="InterPro" id="IPR001608">
    <property type="entry name" value="Ala_racemase_N"/>
</dbReference>
<accession>A0A2T2X107</accession>
<organism evidence="8 9">
    <name type="scientific">Sulfobacillus thermosulfidooxidans</name>
    <dbReference type="NCBI Taxonomy" id="28034"/>
    <lineage>
        <taxon>Bacteria</taxon>
        <taxon>Bacillati</taxon>
        <taxon>Bacillota</taxon>
        <taxon>Clostridia</taxon>
        <taxon>Eubacteriales</taxon>
        <taxon>Clostridiales Family XVII. Incertae Sedis</taxon>
        <taxon>Sulfobacillus</taxon>
    </lineage>
</organism>
<dbReference type="FunFam" id="3.20.20.10:FF:000002">
    <property type="entry name" value="Alanine racemase"/>
    <property type="match status" value="1"/>
</dbReference>
<keyword evidence="3 4" id="KW-0413">Isomerase</keyword>
<dbReference type="GO" id="GO:0005829">
    <property type="term" value="C:cytosol"/>
    <property type="evidence" value="ECO:0007669"/>
    <property type="project" value="TreeGrafter"/>
</dbReference>
<comment type="catalytic activity">
    <reaction evidence="4">
        <text>L-alanine = D-alanine</text>
        <dbReference type="Rhea" id="RHEA:20249"/>
        <dbReference type="ChEBI" id="CHEBI:57416"/>
        <dbReference type="ChEBI" id="CHEBI:57972"/>
        <dbReference type="EC" id="5.1.1.1"/>
    </reaction>
</comment>
<dbReference type="EMBL" id="PXYX01000007">
    <property type="protein sequence ID" value="PSR28180.1"/>
    <property type="molecule type" value="Genomic_DNA"/>
</dbReference>
<evidence type="ECO:0000259" key="7">
    <source>
        <dbReference type="SMART" id="SM01005"/>
    </source>
</evidence>
<comment type="similarity">
    <text evidence="4">Belongs to the alanine racemase family.</text>
</comment>
<comment type="function">
    <text evidence="4">Catalyzes the interconversion of L-alanine and D-alanine. May also act on other amino acids.</text>
</comment>
<dbReference type="PANTHER" id="PTHR30511:SF0">
    <property type="entry name" value="ALANINE RACEMASE, CATABOLIC-RELATED"/>
    <property type="match status" value="1"/>
</dbReference>
<dbReference type="Pfam" id="PF00842">
    <property type="entry name" value="Ala_racemase_C"/>
    <property type="match status" value="1"/>
</dbReference>
<dbReference type="PANTHER" id="PTHR30511">
    <property type="entry name" value="ALANINE RACEMASE"/>
    <property type="match status" value="1"/>
</dbReference>
<dbReference type="PROSITE" id="PS00395">
    <property type="entry name" value="ALANINE_RACEMASE"/>
    <property type="match status" value="1"/>
</dbReference>